<dbReference type="Gene3D" id="3.40.630.30">
    <property type="match status" value="1"/>
</dbReference>
<gene>
    <name evidence="2" type="ORF">H9895_06710</name>
</gene>
<accession>A0A9D1PMY6</accession>
<dbReference type="SUPFAM" id="SSF55729">
    <property type="entry name" value="Acyl-CoA N-acyltransferases (Nat)"/>
    <property type="match status" value="1"/>
</dbReference>
<dbReference type="InterPro" id="IPR016181">
    <property type="entry name" value="Acyl_CoA_acyltransferase"/>
</dbReference>
<dbReference type="InterPro" id="IPR040549">
    <property type="entry name" value="DUF5613"/>
</dbReference>
<dbReference type="PROSITE" id="PS51186">
    <property type="entry name" value="GNAT"/>
    <property type="match status" value="1"/>
</dbReference>
<sequence>MQHITFENIHVLGSVIHEEDTYIQYEHKDMFYRYDSNFIRFKQMPSLLTFQKLVATSKRYNESNGAHYVHFHFPENVELPTGLCRYLQDEQYEITKIELYAIQPIDFPIVEQTAEIEIQAVNEENLQTFLRLQYEDDIEFGPTFAKEQRDLTYRLWESGVHTYVIAYFAGKAVGYVELILQEETVEINNLMVRAPYRRRSIGSMLQTYVVQTFPNKTIILLADSEDTPREMYQKQGYVNCGFMYEALKIFKYD</sequence>
<proteinExistence type="predicted"/>
<evidence type="ECO:0000259" key="1">
    <source>
        <dbReference type="PROSITE" id="PS51186"/>
    </source>
</evidence>
<evidence type="ECO:0000313" key="2">
    <source>
        <dbReference type="EMBL" id="HIV74751.1"/>
    </source>
</evidence>
<dbReference type="InterPro" id="IPR000182">
    <property type="entry name" value="GNAT_dom"/>
</dbReference>
<keyword evidence="2" id="KW-0808">Transferase</keyword>
<dbReference type="CDD" id="cd04301">
    <property type="entry name" value="NAT_SF"/>
    <property type="match status" value="1"/>
</dbReference>
<feature type="domain" description="N-acetyltransferase" evidence="1">
    <location>
        <begin position="116"/>
        <end position="253"/>
    </location>
</feature>
<dbReference type="AlphaFoldDB" id="A0A9D1PMY6"/>
<dbReference type="GO" id="GO:0016747">
    <property type="term" value="F:acyltransferase activity, transferring groups other than amino-acyl groups"/>
    <property type="evidence" value="ECO:0007669"/>
    <property type="project" value="InterPro"/>
</dbReference>
<reference evidence="2" key="2">
    <citation type="submission" date="2021-04" db="EMBL/GenBank/DDBJ databases">
        <authorList>
            <person name="Gilroy R."/>
        </authorList>
    </citation>
    <scope>NUCLEOTIDE SEQUENCE</scope>
    <source>
        <strain evidence="2">CHK169-2315</strain>
    </source>
</reference>
<dbReference type="EC" id="2.3.1.-" evidence="2"/>
<dbReference type="Proteomes" id="UP000823937">
    <property type="component" value="Unassembled WGS sequence"/>
</dbReference>
<dbReference type="EMBL" id="DXHX01000104">
    <property type="protein sequence ID" value="HIV74751.1"/>
    <property type="molecule type" value="Genomic_DNA"/>
</dbReference>
<keyword evidence="2" id="KW-0012">Acyltransferase</keyword>
<name>A0A9D1PMY6_9BACI</name>
<comment type="caution">
    <text evidence="2">The sequence shown here is derived from an EMBL/GenBank/DDBJ whole genome shotgun (WGS) entry which is preliminary data.</text>
</comment>
<reference evidence="2" key="1">
    <citation type="journal article" date="2021" name="PeerJ">
        <title>Extensive microbial diversity within the chicken gut microbiome revealed by metagenomics and culture.</title>
        <authorList>
            <person name="Gilroy R."/>
            <person name="Ravi A."/>
            <person name="Getino M."/>
            <person name="Pursley I."/>
            <person name="Horton D.L."/>
            <person name="Alikhan N.F."/>
            <person name="Baker D."/>
            <person name="Gharbi K."/>
            <person name="Hall N."/>
            <person name="Watson M."/>
            <person name="Adriaenssens E.M."/>
            <person name="Foster-Nyarko E."/>
            <person name="Jarju S."/>
            <person name="Secka A."/>
            <person name="Antonio M."/>
            <person name="Oren A."/>
            <person name="Chaudhuri R.R."/>
            <person name="La Ragione R."/>
            <person name="Hildebrand F."/>
            <person name="Pallen M.J."/>
        </authorList>
    </citation>
    <scope>NUCLEOTIDE SEQUENCE</scope>
    <source>
        <strain evidence="2">CHK169-2315</strain>
    </source>
</reference>
<dbReference type="Pfam" id="PF18467">
    <property type="entry name" value="DUF5613"/>
    <property type="match status" value="1"/>
</dbReference>
<protein>
    <submittedName>
        <fullName evidence="2">GNAT family N-acetyltransferase</fullName>
        <ecNumber evidence="2">2.3.1.-</ecNumber>
    </submittedName>
</protein>
<organism evidence="2 3">
    <name type="scientific">Candidatus Pseudogracilibacillus intestinigallinarum</name>
    <dbReference type="NCBI Taxonomy" id="2838742"/>
    <lineage>
        <taxon>Bacteria</taxon>
        <taxon>Bacillati</taxon>
        <taxon>Bacillota</taxon>
        <taxon>Bacilli</taxon>
        <taxon>Bacillales</taxon>
        <taxon>Bacillaceae</taxon>
        <taxon>Pseudogracilibacillus</taxon>
    </lineage>
</organism>
<evidence type="ECO:0000313" key="3">
    <source>
        <dbReference type="Proteomes" id="UP000823937"/>
    </source>
</evidence>
<dbReference type="Pfam" id="PF00583">
    <property type="entry name" value="Acetyltransf_1"/>
    <property type="match status" value="1"/>
</dbReference>